<dbReference type="SUPFAM" id="SSF47413">
    <property type="entry name" value="lambda repressor-like DNA-binding domains"/>
    <property type="match status" value="1"/>
</dbReference>
<dbReference type="Proteomes" id="UP001138672">
    <property type="component" value="Unassembled WGS sequence"/>
</dbReference>
<dbReference type="InterPro" id="IPR010982">
    <property type="entry name" value="Lambda_DNA-bd_dom_sf"/>
</dbReference>
<dbReference type="InterPro" id="IPR028082">
    <property type="entry name" value="Peripla_BP_I"/>
</dbReference>
<dbReference type="EMBL" id="JAGGJQ010000003">
    <property type="protein sequence ID" value="MBP1839454.1"/>
    <property type="molecule type" value="Genomic_DNA"/>
</dbReference>
<dbReference type="Gene3D" id="1.10.260.40">
    <property type="entry name" value="lambda repressor-like DNA-binding domains"/>
    <property type="match status" value="1"/>
</dbReference>
<accession>A0A9X0YJ30</accession>
<evidence type="ECO:0000256" key="2">
    <source>
        <dbReference type="ARBA" id="ARBA00023125"/>
    </source>
</evidence>
<dbReference type="Proteomes" id="UP001231587">
    <property type="component" value="Unassembled WGS sequence"/>
</dbReference>
<dbReference type="InterPro" id="IPR001761">
    <property type="entry name" value="Peripla_BP/Lac1_sug-bd_dom"/>
</dbReference>
<evidence type="ECO:0000313" key="6">
    <source>
        <dbReference type="EMBL" id="MDQ0334758.1"/>
    </source>
</evidence>
<sequence length="345" mass="38243">MSDKATIYDIAKKLNISAATVSRALNDHPKTSNKTKILVQETALELGYEQNKLALALKSGRSNTIGVIVPRIDINFFGSIIRGIEDELYPRGYHIIICQTHDNEQKEIQNINALLNAQVDGIITSITKNTKDVSIFERILDKNTPLIFVDRKLNLKGASSVTLDDFKGAYQATQHLINQGCNRITHLTVIGYQSVGIYKDRLEGYTQALKDNDIPFDADLILDIENDINGGKKAGQKILNFKDRPDGIFSSSDFMILGAIKEIKANGLKIPEDIAVIGFSNEPFTKFMENPISSVDQCALEMGKLAAKVFLDQIIDPKLLKVEKNVILAPKLKIRQSSSKKTPAN</sequence>
<dbReference type="PANTHER" id="PTHR30146:SF109">
    <property type="entry name" value="HTH-TYPE TRANSCRIPTIONAL REGULATOR GALS"/>
    <property type="match status" value="1"/>
</dbReference>
<keyword evidence="2" id="KW-0238">DNA-binding</keyword>
<dbReference type="SUPFAM" id="SSF53822">
    <property type="entry name" value="Periplasmic binding protein-like I"/>
    <property type="match status" value="1"/>
</dbReference>
<evidence type="ECO:0000313" key="7">
    <source>
        <dbReference type="Proteomes" id="UP001138672"/>
    </source>
</evidence>
<dbReference type="CDD" id="cd01392">
    <property type="entry name" value="HTH_LacI"/>
    <property type="match status" value="1"/>
</dbReference>
<dbReference type="OrthoDB" id="9768806at2"/>
<dbReference type="PROSITE" id="PS50932">
    <property type="entry name" value="HTH_LACI_2"/>
    <property type="match status" value="1"/>
</dbReference>
<gene>
    <name evidence="5" type="ORF">J2Z56_001365</name>
    <name evidence="6" type="ORF">J2Z57_001191</name>
</gene>
<dbReference type="GO" id="GO:0003700">
    <property type="term" value="F:DNA-binding transcription factor activity"/>
    <property type="evidence" value="ECO:0007669"/>
    <property type="project" value="TreeGrafter"/>
</dbReference>
<dbReference type="SMART" id="SM00354">
    <property type="entry name" value="HTH_LACI"/>
    <property type="match status" value="1"/>
</dbReference>
<comment type="caution">
    <text evidence="5">The sequence shown here is derived from an EMBL/GenBank/DDBJ whole genome shotgun (WGS) entry which is preliminary data.</text>
</comment>
<evidence type="ECO:0000313" key="5">
    <source>
        <dbReference type="EMBL" id="MBP1839454.1"/>
    </source>
</evidence>
<dbReference type="Gene3D" id="3.40.50.2300">
    <property type="match status" value="2"/>
</dbReference>
<organism evidence="5 7">
    <name type="scientific">Formosa algae</name>
    <dbReference type="NCBI Taxonomy" id="225843"/>
    <lineage>
        <taxon>Bacteria</taxon>
        <taxon>Pseudomonadati</taxon>
        <taxon>Bacteroidota</taxon>
        <taxon>Flavobacteriia</taxon>
        <taxon>Flavobacteriales</taxon>
        <taxon>Flavobacteriaceae</taxon>
        <taxon>Formosa</taxon>
    </lineage>
</organism>
<dbReference type="Pfam" id="PF00356">
    <property type="entry name" value="LacI"/>
    <property type="match status" value="1"/>
</dbReference>
<evidence type="ECO:0000313" key="8">
    <source>
        <dbReference type="Proteomes" id="UP001231587"/>
    </source>
</evidence>
<dbReference type="EMBL" id="JAUSUU010000003">
    <property type="protein sequence ID" value="MDQ0334758.1"/>
    <property type="molecule type" value="Genomic_DNA"/>
</dbReference>
<dbReference type="AlphaFoldDB" id="A0A9X0YJ30"/>
<keyword evidence="1" id="KW-0805">Transcription regulation</keyword>
<dbReference type="CDD" id="cd06267">
    <property type="entry name" value="PBP1_LacI_sugar_binding-like"/>
    <property type="match status" value="1"/>
</dbReference>
<keyword evidence="8" id="KW-1185">Reference proteome</keyword>
<protein>
    <submittedName>
        <fullName evidence="5">LacI family transcriptional regulator</fullName>
    </submittedName>
</protein>
<reference evidence="5" key="1">
    <citation type="submission" date="2021-03" db="EMBL/GenBank/DDBJ databases">
        <title>Genomic Encyclopedia of Type Strains, Phase IV (KMG-IV): sequencing the most valuable type-strain genomes for metagenomic binning, comparative biology and taxonomic classification.</title>
        <authorList>
            <person name="Goeker M."/>
        </authorList>
    </citation>
    <scope>NUCLEOTIDE SEQUENCE</scope>
    <source>
        <strain evidence="5">DSM 15523</strain>
        <strain evidence="6 8">DSM 16476</strain>
    </source>
</reference>
<dbReference type="RefSeq" id="WP_057778111.1">
    <property type="nucleotide sequence ID" value="NZ_JAGGJQ010000003.1"/>
</dbReference>
<dbReference type="PANTHER" id="PTHR30146">
    <property type="entry name" value="LACI-RELATED TRANSCRIPTIONAL REPRESSOR"/>
    <property type="match status" value="1"/>
</dbReference>
<proteinExistence type="predicted"/>
<evidence type="ECO:0000259" key="4">
    <source>
        <dbReference type="PROSITE" id="PS50932"/>
    </source>
</evidence>
<keyword evidence="3" id="KW-0804">Transcription</keyword>
<evidence type="ECO:0000256" key="1">
    <source>
        <dbReference type="ARBA" id="ARBA00023015"/>
    </source>
</evidence>
<dbReference type="GO" id="GO:0000976">
    <property type="term" value="F:transcription cis-regulatory region binding"/>
    <property type="evidence" value="ECO:0007669"/>
    <property type="project" value="TreeGrafter"/>
</dbReference>
<evidence type="ECO:0000256" key="3">
    <source>
        <dbReference type="ARBA" id="ARBA00023163"/>
    </source>
</evidence>
<feature type="domain" description="HTH lacI-type" evidence="4">
    <location>
        <begin position="5"/>
        <end position="59"/>
    </location>
</feature>
<dbReference type="InterPro" id="IPR000843">
    <property type="entry name" value="HTH_LacI"/>
</dbReference>
<name>A0A9X0YJ30_9FLAO</name>
<dbReference type="Pfam" id="PF00532">
    <property type="entry name" value="Peripla_BP_1"/>
    <property type="match status" value="1"/>
</dbReference>